<reference evidence="7" key="2">
    <citation type="submission" date="2004-02" db="EMBL/GenBank/DDBJ databases">
        <authorList>
            <consortium name="Genoscope"/>
            <consortium name="Whitehead Institute Centre for Genome Research"/>
        </authorList>
    </citation>
    <scope>NUCLEOTIDE SEQUENCE</scope>
</reference>
<dbReference type="GO" id="GO:0003925">
    <property type="term" value="F:G protein activity"/>
    <property type="evidence" value="ECO:0007669"/>
    <property type="project" value="UniProtKB-EC"/>
</dbReference>
<reference evidence="7" key="1">
    <citation type="journal article" date="2004" name="Nature">
        <title>Genome duplication in the teleost fish Tetraodon nigroviridis reveals the early vertebrate proto-karyotype.</title>
        <authorList>
            <person name="Jaillon O."/>
            <person name="Aury J.-M."/>
            <person name="Brunet F."/>
            <person name="Petit J.-L."/>
            <person name="Stange-Thomann N."/>
            <person name="Mauceli E."/>
            <person name="Bouneau L."/>
            <person name="Fischer C."/>
            <person name="Ozouf-Costaz C."/>
            <person name="Bernot A."/>
            <person name="Nicaud S."/>
            <person name="Jaffe D."/>
            <person name="Fisher S."/>
            <person name="Lutfalla G."/>
            <person name="Dossat C."/>
            <person name="Segurens B."/>
            <person name="Dasilva C."/>
            <person name="Salanoubat M."/>
            <person name="Levy M."/>
            <person name="Boudet N."/>
            <person name="Castellano S."/>
            <person name="Anthouard V."/>
            <person name="Jubin C."/>
            <person name="Castelli V."/>
            <person name="Katinka M."/>
            <person name="Vacherie B."/>
            <person name="Biemont C."/>
            <person name="Skalli Z."/>
            <person name="Cattolico L."/>
            <person name="Poulain J."/>
            <person name="De Berardinis V."/>
            <person name="Cruaud C."/>
            <person name="Duprat S."/>
            <person name="Brottier P."/>
            <person name="Coutanceau J.-P."/>
            <person name="Gouzy J."/>
            <person name="Parra G."/>
            <person name="Lardier G."/>
            <person name="Chapple C."/>
            <person name="McKernan K.J."/>
            <person name="McEwan P."/>
            <person name="Bosak S."/>
            <person name="Kellis M."/>
            <person name="Volff J.-N."/>
            <person name="Guigo R."/>
            <person name="Zody M.C."/>
            <person name="Mesirov J."/>
            <person name="Lindblad-Toh K."/>
            <person name="Birren B."/>
            <person name="Nusbaum C."/>
            <person name="Kahn D."/>
            <person name="Robinson-Rechavi M."/>
            <person name="Laudet V."/>
            <person name="Schachter V."/>
            <person name="Quetier F."/>
            <person name="Saurin W."/>
            <person name="Scarpelli C."/>
            <person name="Wincker P."/>
            <person name="Lander E.S."/>
            <person name="Weissenbach J."/>
            <person name="Roest Crollius H."/>
        </authorList>
    </citation>
    <scope>NUCLEOTIDE SEQUENCE [LARGE SCALE GENOMIC DNA]</scope>
</reference>
<dbReference type="AlphaFoldDB" id="Q4T7P6"/>
<evidence type="ECO:0000256" key="1">
    <source>
        <dbReference type="ARBA" id="ARBA00008344"/>
    </source>
</evidence>
<dbReference type="SMART" id="SM00173">
    <property type="entry name" value="RAS"/>
    <property type="match status" value="1"/>
</dbReference>
<organism evidence="7">
    <name type="scientific">Tetraodon nigroviridis</name>
    <name type="common">Spotted green pufferfish</name>
    <name type="synonym">Chelonodon nigroviridis</name>
    <dbReference type="NCBI Taxonomy" id="99883"/>
    <lineage>
        <taxon>Eukaryota</taxon>
        <taxon>Metazoa</taxon>
        <taxon>Chordata</taxon>
        <taxon>Craniata</taxon>
        <taxon>Vertebrata</taxon>
        <taxon>Euteleostomi</taxon>
        <taxon>Actinopterygii</taxon>
        <taxon>Neopterygii</taxon>
        <taxon>Teleostei</taxon>
        <taxon>Neoteleostei</taxon>
        <taxon>Acanthomorphata</taxon>
        <taxon>Eupercaria</taxon>
        <taxon>Tetraodontiformes</taxon>
        <taxon>Tetradontoidea</taxon>
        <taxon>Tetraodontidae</taxon>
        <taxon>Tetraodon</taxon>
    </lineage>
</organism>
<dbReference type="EMBL" id="CAAE01008055">
    <property type="protein sequence ID" value="CAF91086.1"/>
    <property type="molecule type" value="Genomic_DNA"/>
</dbReference>
<dbReference type="PROSITE" id="PS51419">
    <property type="entry name" value="RAB"/>
    <property type="match status" value="1"/>
</dbReference>
<comment type="caution">
    <text evidence="7">The sequence shown here is derived from an EMBL/GenBank/DDBJ whole genome shotgun (WGS) entry which is preliminary data.</text>
</comment>
<name>Q4T7P6_TETNG</name>
<dbReference type="InterPro" id="IPR027417">
    <property type="entry name" value="P-loop_NTPase"/>
</dbReference>
<evidence type="ECO:0000256" key="4">
    <source>
        <dbReference type="ARBA" id="ARBA00022801"/>
    </source>
</evidence>
<accession>Q4T7P6</accession>
<protein>
    <recommendedName>
        <fullName evidence="2">small monomeric GTPase</fullName>
        <ecNumber evidence="2">3.6.5.2</ecNumber>
    </recommendedName>
</protein>
<comment type="similarity">
    <text evidence="1">Belongs to the small GTPase superfamily. Ras family.</text>
</comment>
<evidence type="ECO:0000256" key="3">
    <source>
        <dbReference type="ARBA" id="ARBA00022741"/>
    </source>
</evidence>
<gene>
    <name evidence="7" type="ORF">GSTENG00005626001</name>
</gene>
<sequence>MTSSGSGNFLLVPIPEYPLVDCVPNKTVKIVVLGANNVGKTALIVRFLTKRFIGDYEANTGEFPLLHPRCKTEERARRRAWCPRHQRGATIDPVHSSACPPLSFSTGALYSRKVTLEGEEVSLQVQDTPCVALQDDAEGLYCQEQINRSIYWADGYVLVFSITDLNSYRTIQPLYQHVRRIHPSGNIPVILVGNKSDLLRARQVPADLGETLAASLGGVYFEASARENHDGVHTAFLHLCQEVFRALGGVNGEKRRGGLHLARPKSPNMQELKRRFRQVLSSKVKSATTL</sequence>
<dbReference type="InterPro" id="IPR001806">
    <property type="entry name" value="Small_GTPase"/>
</dbReference>
<evidence type="ECO:0000256" key="2">
    <source>
        <dbReference type="ARBA" id="ARBA00011984"/>
    </source>
</evidence>
<dbReference type="PRINTS" id="PR00449">
    <property type="entry name" value="RASTRNSFRMNG"/>
</dbReference>
<dbReference type="EC" id="3.6.5.2" evidence="2"/>
<dbReference type="GO" id="GO:0005525">
    <property type="term" value="F:GTP binding"/>
    <property type="evidence" value="ECO:0007669"/>
    <property type="project" value="UniProtKB-KW"/>
</dbReference>
<dbReference type="PROSITE" id="PS51420">
    <property type="entry name" value="RHO"/>
    <property type="match status" value="1"/>
</dbReference>
<feature type="non-terminal residue" evidence="7">
    <location>
        <position position="1"/>
    </location>
</feature>
<evidence type="ECO:0000313" key="7">
    <source>
        <dbReference type="EMBL" id="CAF91086.1"/>
    </source>
</evidence>
<dbReference type="PANTHER" id="PTHR45704">
    <property type="entry name" value="RAS-LIKE FAMILY MEMBER 11"/>
    <property type="match status" value="1"/>
</dbReference>
<dbReference type="OrthoDB" id="18798at2759"/>
<evidence type="ECO:0000256" key="6">
    <source>
        <dbReference type="ARBA" id="ARBA00048098"/>
    </source>
</evidence>
<keyword evidence="3" id="KW-0547">Nucleotide-binding</keyword>
<dbReference type="Pfam" id="PF00071">
    <property type="entry name" value="Ras"/>
    <property type="match status" value="2"/>
</dbReference>
<keyword evidence="4" id="KW-0378">Hydrolase</keyword>
<dbReference type="PROSITE" id="PS51421">
    <property type="entry name" value="RAS"/>
    <property type="match status" value="1"/>
</dbReference>
<dbReference type="InterPro" id="IPR051065">
    <property type="entry name" value="Ras-related_GTPase"/>
</dbReference>
<dbReference type="KEGG" id="tng:GSTEN00005626G001"/>
<dbReference type="Gene3D" id="3.40.50.300">
    <property type="entry name" value="P-loop containing nucleotide triphosphate hydrolases"/>
    <property type="match status" value="2"/>
</dbReference>
<proteinExistence type="inferred from homology"/>
<evidence type="ECO:0000256" key="5">
    <source>
        <dbReference type="ARBA" id="ARBA00023134"/>
    </source>
</evidence>
<dbReference type="SMART" id="SM00174">
    <property type="entry name" value="RHO"/>
    <property type="match status" value="1"/>
</dbReference>
<dbReference type="SUPFAM" id="SSF52540">
    <property type="entry name" value="P-loop containing nucleoside triphosphate hydrolases"/>
    <property type="match status" value="1"/>
</dbReference>
<dbReference type="SMART" id="SM00175">
    <property type="entry name" value="RAB"/>
    <property type="match status" value="1"/>
</dbReference>
<dbReference type="CDD" id="cd04146">
    <property type="entry name" value="RERG_RasL11_like"/>
    <property type="match status" value="1"/>
</dbReference>
<comment type="catalytic activity">
    <reaction evidence="6">
        <text>GTP + H2O = GDP + phosphate + H(+)</text>
        <dbReference type="Rhea" id="RHEA:19669"/>
        <dbReference type="ChEBI" id="CHEBI:15377"/>
        <dbReference type="ChEBI" id="CHEBI:15378"/>
        <dbReference type="ChEBI" id="CHEBI:37565"/>
        <dbReference type="ChEBI" id="CHEBI:43474"/>
        <dbReference type="ChEBI" id="CHEBI:58189"/>
        <dbReference type="EC" id="3.6.5.2"/>
    </reaction>
</comment>
<keyword evidence="5" id="KW-0342">GTP-binding</keyword>